<evidence type="ECO:0000256" key="3">
    <source>
        <dbReference type="ARBA" id="ARBA00022898"/>
    </source>
</evidence>
<gene>
    <name evidence="6" type="ORF">M0813_19673</name>
</gene>
<evidence type="ECO:0000256" key="2">
    <source>
        <dbReference type="ARBA" id="ARBA00022679"/>
    </source>
</evidence>
<dbReference type="Proteomes" id="UP001150062">
    <property type="component" value="Unassembled WGS sequence"/>
</dbReference>
<comment type="similarity">
    <text evidence="4">Belongs to the trans-sulfuration enzymes family.</text>
</comment>
<name>A0ABQ8YMS8_9EUKA</name>
<keyword evidence="3 4" id="KW-0663">Pyridoxal phosphate</keyword>
<dbReference type="PANTHER" id="PTHR43797:SF2">
    <property type="entry name" value="HOMOCYSTEINE_CYSTEINE SYNTHASE"/>
    <property type="match status" value="1"/>
</dbReference>
<comment type="cofactor">
    <cofactor evidence="1 4">
        <name>pyridoxal 5'-phosphate</name>
        <dbReference type="ChEBI" id="CHEBI:597326"/>
    </cofactor>
</comment>
<keyword evidence="7" id="KW-1185">Reference proteome</keyword>
<dbReference type="PANTHER" id="PTHR43797">
    <property type="entry name" value="HOMOCYSTEINE/CYSTEINE SYNTHASE"/>
    <property type="match status" value="1"/>
</dbReference>
<dbReference type="SUPFAM" id="SSF53383">
    <property type="entry name" value="PLP-dependent transferases"/>
    <property type="match status" value="1"/>
</dbReference>
<dbReference type="InterPro" id="IPR015421">
    <property type="entry name" value="PyrdxlP-dep_Trfase_major"/>
</dbReference>
<feature type="compositionally biased region" description="Basic and acidic residues" evidence="5">
    <location>
        <begin position="91"/>
        <end position="112"/>
    </location>
</feature>
<proteinExistence type="inferred from homology"/>
<dbReference type="InterPro" id="IPR015424">
    <property type="entry name" value="PyrdxlP-dep_Trfase"/>
</dbReference>
<sequence>MEQLIKGGSVLVNKKYSRSFSTLMMEVNYNFIGLYSKDLKKSVSSMVTTSGTQAVYNVIDHLILMNQKADSFHENVKETKTLTKTKTKTKKEKEKEKVKEKEKEKEKKREEPKKEIHLFFPNQIYFSTKTIVTRMKFKYGINVTCFDLEENQSKILKSIQKIPKNSCLILLFETVSNPNGNVFDFSLIKKIRKAVPNTNVVVDNTWMSGVLFNPFKYDADVVVNSTSKYYSCGKHIGGVILTTNNQLISSINNETKVMGIHISPISLRHILDHWETLPDRVKKSSLKTKEIVKKLKPKYDLIYPFGSKLFKKFINREYGPSIFLLKVNKTAISAKEFLSNQSIINFTTSYGTSYSKINTHPFSDPKDNSKSWLRVYVGFDEDVDQFYKKILELFP</sequence>
<protein>
    <submittedName>
        <fullName evidence="6">Homocysteine/cysteine synthase</fullName>
    </submittedName>
</protein>
<evidence type="ECO:0000313" key="6">
    <source>
        <dbReference type="EMBL" id="KAJ6245914.1"/>
    </source>
</evidence>
<keyword evidence="2" id="KW-0808">Transferase</keyword>
<reference evidence="6" key="1">
    <citation type="submission" date="2022-08" db="EMBL/GenBank/DDBJ databases">
        <title>Novel sulfate-reducing endosymbionts in the free-living metamonad Anaeramoeba.</title>
        <authorList>
            <person name="Jerlstrom-Hultqvist J."/>
            <person name="Cepicka I."/>
            <person name="Gallot-Lavallee L."/>
            <person name="Salas-Leiva D."/>
            <person name="Curtis B.A."/>
            <person name="Zahonova K."/>
            <person name="Pipaliya S."/>
            <person name="Dacks J."/>
            <person name="Roger A.J."/>
        </authorList>
    </citation>
    <scope>NUCLEOTIDE SEQUENCE</scope>
    <source>
        <strain evidence="6">Schooner1</strain>
    </source>
</reference>
<comment type="caution">
    <text evidence="6">The sequence shown here is derived from an EMBL/GenBank/DDBJ whole genome shotgun (WGS) entry which is preliminary data.</text>
</comment>
<dbReference type="InterPro" id="IPR006235">
    <property type="entry name" value="OAc-hSer/O-AcSer_sulfhydrylase"/>
</dbReference>
<dbReference type="EMBL" id="JAOAOG010000140">
    <property type="protein sequence ID" value="KAJ6245914.1"/>
    <property type="molecule type" value="Genomic_DNA"/>
</dbReference>
<dbReference type="Gene3D" id="3.40.640.10">
    <property type="entry name" value="Type I PLP-dependent aspartate aminotransferase-like (Major domain)"/>
    <property type="match status" value="1"/>
</dbReference>
<accession>A0ABQ8YMS8</accession>
<dbReference type="InterPro" id="IPR000277">
    <property type="entry name" value="Cys/Met-Metab_PyrdxlP-dep_enz"/>
</dbReference>
<evidence type="ECO:0000256" key="1">
    <source>
        <dbReference type="ARBA" id="ARBA00001933"/>
    </source>
</evidence>
<evidence type="ECO:0000313" key="7">
    <source>
        <dbReference type="Proteomes" id="UP001150062"/>
    </source>
</evidence>
<dbReference type="Pfam" id="PF01053">
    <property type="entry name" value="Cys_Met_Meta_PP"/>
    <property type="match status" value="1"/>
</dbReference>
<feature type="region of interest" description="Disordered" evidence="5">
    <location>
        <begin position="83"/>
        <end position="112"/>
    </location>
</feature>
<evidence type="ECO:0000256" key="4">
    <source>
        <dbReference type="RuleBase" id="RU362118"/>
    </source>
</evidence>
<organism evidence="6 7">
    <name type="scientific">Anaeramoeba flamelloides</name>
    <dbReference type="NCBI Taxonomy" id="1746091"/>
    <lineage>
        <taxon>Eukaryota</taxon>
        <taxon>Metamonada</taxon>
        <taxon>Anaeramoebidae</taxon>
        <taxon>Anaeramoeba</taxon>
    </lineage>
</organism>
<evidence type="ECO:0000256" key="5">
    <source>
        <dbReference type="SAM" id="MobiDB-lite"/>
    </source>
</evidence>